<reference evidence="1 2" key="1">
    <citation type="submission" date="2020-08" db="EMBL/GenBank/DDBJ databases">
        <title>Genomic Encyclopedia of Type Strains, Phase IV (KMG-IV): sequencing the most valuable type-strain genomes for metagenomic binning, comparative biology and taxonomic classification.</title>
        <authorList>
            <person name="Goeker M."/>
        </authorList>
    </citation>
    <scope>NUCLEOTIDE SEQUENCE [LARGE SCALE GENOMIC DNA]</scope>
    <source>
        <strain evidence="1 2">DSM 12252</strain>
    </source>
</reference>
<dbReference type="Gene3D" id="1.25.40.10">
    <property type="entry name" value="Tetratricopeptide repeat domain"/>
    <property type="match status" value="1"/>
</dbReference>
<dbReference type="InterPro" id="IPR011990">
    <property type="entry name" value="TPR-like_helical_dom_sf"/>
</dbReference>
<name>A0A7W8DJC0_9BACT</name>
<proteinExistence type="predicted"/>
<dbReference type="SUPFAM" id="SSF48452">
    <property type="entry name" value="TPR-like"/>
    <property type="match status" value="1"/>
</dbReference>
<sequence length="634" mass="69575">MGLFDKFFGRKKAAAVGPVGERTEPEAPSSAAEEKIKVFDQFGRELHLSKQDWLKHMLLPNIEKAWNDADKLAGYIINGLQDGFARELLPAAARLAEMDANAERGAVLHAATLLKSGQAGESERVLTQHISKHGRSGVVMTNLAKVYAERKEDARVLAALWEGLELDPNQDNAVMWYEVAHRDKSGEAAGLEALRRIAALPGSWRAQVWLAREELKERHLEQALALYTESLERAPRPVPTDLLVQMSGDLGNLGHLPELLNLTEPHFVPAEHGMEVGNNLIKACLDLGLLDEARPILDQLHALKRPDWMQGLSYWDTELAKARLETTPPPEEAQVQLSMLTVQGPVWLKPDSPAVELFPVRAEGGPTLCVVGGCVEQATNSKRMEQTMSDVSGRLSRALPLFLSEHIHWGSDATCSVLLPWVVKPTPGFAVNGVPWEDGEVAHLARQTPTPSDYAVYVNLKAQTEPALAEIRLIRTIDANCVGMLSLPVAVEAPGADVMELADKLQELLCQEADAERAAMPDCYAIPAVPDLPNYLLRLEQLLAVRCAGMEGVRAEFLSGQHEILNGSLHLCLSYPESLSMRLLFAQALLTMKKSCPSAVADFQEKARLLQKMHPLEGAAQGVVERMINEAFGN</sequence>
<dbReference type="RefSeq" id="WP_184338893.1">
    <property type="nucleotide sequence ID" value="NZ_JACHIG010000002.1"/>
</dbReference>
<comment type="caution">
    <text evidence="1">The sequence shown here is derived from an EMBL/GenBank/DDBJ whole genome shotgun (WGS) entry which is preliminary data.</text>
</comment>
<dbReference type="AlphaFoldDB" id="A0A7W8DJC0"/>
<protein>
    <submittedName>
        <fullName evidence="1">Tetratricopeptide (TPR) repeat protein</fullName>
    </submittedName>
</protein>
<evidence type="ECO:0000313" key="2">
    <source>
        <dbReference type="Proteomes" id="UP000590740"/>
    </source>
</evidence>
<dbReference type="EMBL" id="JACHIG010000002">
    <property type="protein sequence ID" value="MBB5031969.1"/>
    <property type="molecule type" value="Genomic_DNA"/>
</dbReference>
<dbReference type="Proteomes" id="UP000590740">
    <property type="component" value="Unassembled WGS sequence"/>
</dbReference>
<gene>
    <name evidence="1" type="ORF">HNQ65_001537</name>
</gene>
<accession>A0A7W8DJC0</accession>
<organism evidence="1 2">
    <name type="scientific">Prosthecobacter vanneervenii</name>
    <dbReference type="NCBI Taxonomy" id="48466"/>
    <lineage>
        <taxon>Bacteria</taxon>
        <taxon>Pseudomonadati</taxon>
        <taxon>Verrucomicrobiota</taxon>
        <taxon>Verrucomicrobiia</taxon>
        <taxon>Verrucomicrobiales</taxon>
        <taxon>Verrucomicrobiaceae</taxon>
        <taxon>Prosthecobacter</taxon>
    </lineage>
</organism>
<keyword evidence="2" id="KW-1185">Reference proteome</keyword>
<evidence type="ECO:0000313" key="1">
    <source>
        <dbReference type="EMBL" id="MBB5031969.1"/>
    </source>
</evidence>